<proteinExistence type="inferred from homology"/>
<dbReference type="Gene3D" id="3.40.50.720">
    <property type="entry name" value="NAD(P)-binding Rossmann-like Domain"/>
    <property type="match status" value="1"/>
</dbReference>
<dbReference type="EMBL" id="JBIAMT010000005">
    <property type="protein sequence ID" value="MFF0499994.1"/>
    <property type="molecule type" value="Genomic_DNA"/>
</dbReference>
<evidence type="ECO:0000313" key="4">
    <source>
        <dbReference type="Proteomes" id="UP001601442"/>
    </source>
</evidence>
<dbReference type="PANTHER" id="PTHR24321:SF8">
    <property type="entry name" value="ESTRADIOL 17-BETA-DEHYDROGENASE 8-RELATED"/>
    <property type="match status" value="1"/>
</dbReference>
<organism evidence="3 4">
    <name type="scientific">Nocardia aobensis</name>
    <dbReference type="NCBI Taxonomy" id="257277"/>
    <lineage>
        <taxon>Bacteria</taxon>
        <taxon>Bacillati</taxon>
        <taxon>Actinomycetota</taxon>
        <taxon>Actinomycetes</taxon>
        <taxon>Mycobacteriales</taxon>
        <taxon>Nocardiaceae</taxon>
        <taxon>Nocardia</taxon>
    </lineage>
</organism>
<dbReference type="NCBIfam" id="NF005395">
    <property type="entry name" value="PRK06940.1"/>
    <property type="match status" value="1"/>
</dbReference>
<accession>A0ABW6PA25</accession>
<gene>
    <name evidence="3" type="ORF">ACFYU5_26575</name>
</gene>
<name>A0ABW6PA25_9NOCA</name>
<evidence type="ECO:0000256" key="2">
    <source>
        <dbReference type="ARBA" id="ARBA00023002"/>
    </source>
</evidence>
<keyword evidence="2" id="KW-0560">Oxidoreductase</keyword>
<protein>
    <submittedName>
        <fullName evidence="3">SDR family oxidoreductase</fullName>
    </submittedName>
</protein>
<dbReference type="InterPro" id="IPR036291">
    <property type="entry name" value="NAD(P)-bd_dom_sf"/>
</dbReference>
<dbReference type="PRINTS" id="PR00081">
    <property type="entry name" value="GDHRDH"/>
</dbReference>
<evidence type="ECO:0000256" key="1">
    <source>
        <dbReference type="ARBA" id="ARBA00006484"/>
    </source>
</evidence>
<dbReference type="Proteomes" id="UP001601442">
    <property type="component" value="Unassembled WGS sequence"/>
</dbReference>
<sequence length="280" mass="28421">MNTDITVVIGAGGMGMAIARRIACGSTLLLADSDADVLDAAAGRLREEGHEVSPHLVDVSDGESVGAFAATAARSGRLCRIAHTAGLSPVQADAAAVLRVDLLGVAHMLDHFSSVVAAGGAGVVIASMAGHPRPALPSDVEDALATTPTARLLELSFLTPEFMPHPGLAYVFAKRANILRVQAAAATWGRNGARINSISPGIISTSMGLRELAGPAGDLMSRAIANSGTGRIGTADDIAAAAEFLLSRRSSFITGVDLLVDGGVTAANRIAAADLLTVNE</sequence>
<dbReference type="Pfam" id="PF00106">
    <property type="entry name" value="adh_short"/>
    <property type="match status" value="1"/>
</dbReference>
<dbReference type="RefSeq" id="WP_387398957.1">
    <property type="nucleotide sequence ID" value="NZ_JBIAMT010000005.1"/>
</dbReference>
<evidence type="ECO:0000313" key="3">
    <source>
        <dbReference type="EMBL" id="MFF0499994.1"/>
    </source>
</evidence>
<reference evidence="3 4" key="1">
    <citation type="submission" date="2024-10" db="EMBL/GenBank/DDBJ databases">
        <title>The Natural Products Discovery Center: Release of the First 8490 Sequenced Strains for Exploring Actinobacteria Biosynthetic Diversity.</title>
        <authorList>
            <person name="Kalkreuter E."/>
            <person name="Kautsar S.A."/>
            <person name="Yang D."/>
            <person name="Bader C.D."/>
            <person name="Teijaro C.N."/>
            <person name="Fluegel L."/>
            <person name="Davis C.M."/>
            <person name="Simpson J.R."/>
            <person name="Lauterbach L."/>
            <person name="Steele A.D."/>
            <person name="Gui C."/>
            <person name="Meng S."/>
            <person name="Li G."/>
            <person name="Viehrig K."/>
            <person name="Ye F."/>
            <person name="Su P."/>
            <person name="Kiefer A.F."/>
            <person name="Nichols A."/>
            <person name="Cepeda A.J."/>
            <person name="Yan W."/>
            <person name="Fan B."/>
            <person name="Jiang Y."/>
            <person name="Adhikari A."/>
            <person name="Zheng C.-J."/>
            <person name="Schuster L."/>
            <person name="Cowan T.M."/>
            <person name="Smanski M.J."/>
            <person name="Chevrette M.G."/>
            <person name="De Carvalho L.P.S."/>
            <person name="Shen B."/>
        </authorList>
    </citation>
    <scope>NUCLEOTIDE SEQUENCE [LARGE SCALE GENOMIC DNA]</scope>
    <source>
        <strain evidence="3 4">NPDC004119</strain>
    </source>
</reference>
<dbReference type="PANTHER" id="PTHR24321">
    <property type="entry name" value="DEHYDROGENASES, SHORT CHAIN"/>
    <property type="match status" value="1"/>
</dbReference>
<dbReference type="Pfam" id="PF13561">
    <property type="entry name" value="adh_short_C2"/>
    <property type="match status" value="1"/>
</dbReference>
<dbReference type="SUPFAM" id="SSF51735">
    <property type="entry name" value="NAD(P)-binding Rossmann-fold domains"/>
    <property type="match status" value="1"/>
</dbReference>
<comment type="caution">
    <text evidence="3">The sequence shown here is derived from an EMBL/GenBank/DDBJ whole genome shotgun (WGS) entry which is preliminary data.</text>
</comment>
<dbReference type="InterPro" id="IPR002347">
    <property type="entry name" value="SDR_fam"/>
</dbReference>
<keyword evidence="4" id="KW-1185">Reference proteome</keyword>
<comment type="similarity">
    <text evidence="1">Belongs to the short-chain dehydrogenases/reductases (SDR) family.</text>
</comment>